<organism evidence="1 2">
    <name type="scientific">Cupriavidus yeoncheonensis</name>
    <dbReference type="NCBI Taxonomy" id="1462994"/>
    <lineage>
        <taxon>Bacteria</taxon>
        <taxon>Pseudomonadati</taxon>
        <taxon>Pseudomonadota</taxon>
        <taxon>Betaproteobacteria</taxon>
        <taxon>Burkholderiales</taxon>
        <taxon>Burkholderiaceae</taxon>
        <taxon>Cupriavidus</taxon>
    </lineage>
</organism>
<sequence length="44" mass="4621">MNARLAYLIAVFAAALAAVFLVGEPDALQDDNATGIPDLFRSAQ</sequence>
<dbReference type="RefSeq" id="WP_268914550.1">
    <property type="nucleotide sequence ID" value="NZ_CAJPUY010000031.1"/>
</dbReference>
<dbReference type="Proteomes" id="UP000672934">
    <property type="component" value="Unassembled WGS sequence"/>
</dbReference>
<keyword evidence="2" id="KW-1185">Reference proteome</keyword>
<evidence type="ECO:0000313" key="1">
    <source>
        <dbReference type="EMBL" id="CAG2156814.1"/>
    </source>
</evidence>
<reference evidence="1" key="1">
    <citation type="submission" date="2021-03" db="EMBL/GenBank/DDBJ databases">
        <authorList>
            <person name="Peeters C."/>
        </authorList>
    </citation>
    <scope>NUCLEOTIDE SEQUENCE</scope>
    <source>
        <strain evidence="1">LMG 31506</strain>
    </source>
</reference>
<accession>A0A916IYS9</accession>
<dbReference type="AlphaFoldDB" id="A0A916IYS9"/>
<proteinExistence type="predicted"/>
<comment type="caution">
    <text evidence="1">The sequence shown here is derived from an EMBL/GenBank/DDBJ whole genome shotgun (WGS) entry which is preliminary data.</text>
</comment>
<evidence type="ECO:0000313" key="2">
    <source>
        <dbReference type="Proteomes" id="UP000672934"/>
    </source>
</evidence>
<dbReference type="EMBL" id="CAJPUY010000031">
    <property type="protein sequence ID" value="CAG2156814.1"/>
    <property type="molecule type" value="Genomic_DNA"/>
</dbReference>
<protein>
    <submittedName>
        <fullName evidence="1">Uncharacterized protein</fullName>
    </submittedName>
</protein>
<gene>
    <name evidence="1" type="ORF">LMG31506_05819</name>
</gene>
<name>A0A916IYS9_9BURK</name>